<organism evidence="5 6">
    <name type="scientific">Stigmatella ashevillensis</name>
    <dbReference type="NCBI Taxonomy" id="2995309"/>
    <lineage>
        <taxon>Bacteria</taxon>
        <taxon>Pseudomonadati</taxon>
        <taxon>Myxococcota</taxon>
        <taxon>Myxococcia</taxon>
        <taxon>Myxococcales</taxon>
        <taxon>Cystobacterineae</taxon>
        <taxon>Archangiaceae</taxon>
        <taxon>Stigmatella</taxon>
    </lineage>
</organism>
<feature type="domain" description="Transposase IS66 zinc-finger binding" evidence="3">
    <location>
        <begin position="98"/>
        <end position="141"/>
    </location>
</feature>
<gene>
    <name evidence="5" type="ORF">POL68_22650</name>
</gene>
<feature type="compositionally biased region" description="Basic and acidic residues" evidence="1">
    <location>
        <begin position="80"/>
        <end position="93"/>
    </location>
</feature>
<dbReference type="PANTHER" id="PTHR33678:SF1">
    <property type="entry name" value="BLL1576 PROTEIN"/>
    <property type="match status" value="1"/>
</dbReference>
<evidence type="ECO:0000313" key="6">
    <source>
        <dbReference type="Proteomes" id="UP001221838"/>
    </source>
</evidence>
<dbReference type="NCBIfam" id="NF033517">
    <property type="entry name" value="transpos_IS66"/>
    <property type="match status" value="1"/>
</dbReference>
<accession>A0ABT5DG38</accession>
<dbReference type="Pfam" id="PF13817">
    <property type="entry name" value="DDE_Tnp_IS66_C"/>
    <property type="match status" value="1"/>
</dbReference>
<feature type="domain" description="Transposase IS66 C-terminal" evidence="4">
    <location>
        <begin position="446"/>
        <end position="482"/>
    </location>
</feature>
<dbReference type="EMBL" id="JAQNDM010000002">
    <property type="protein sequence ID" value="MDC0711287.1"/>
    <property type="molecule type" value="Genomic_DNA"/>
</dbReference>
<evidence type="ECO:0000259" key="2">
    <source>
        <dbReference type="Pfam" id="PF03050"/>
    </source>
</evidence>
<evidence type="ECO:0000259" key="4">
    <source>
        <dbReference type="Pfam" id="PF13817"/>
    </source>
</evidence>
<dbReference type="InterPro" id="IPR024474">
    <property type="entry name" value="Znf_dom_IS66"/>
</dbReference>
<proteinExistence type="predicted"/>
<sequence length="494" mass="55395">MPRELPLDHFCPWREEAEELRERLTTLEAKMASLERHVFGKKAERLPTVRQQLRAERTDTEEAAQAQAALQKRRERAARKREQAPTREVRHAVPEQQRQCPACGSQELKPLGAGRISALYEYIPPRFERQVHVQETLACACGKGVVTAPPPPKVVDRGEYGPGFIAHVVASKCADSLPLHRLAQRVERAGVPMSRSTLTDLFHRAAEGVAPLAARLLLLISQSAVVWADETPLRVLEVKKTHLGYLWTFLTQNEQGQWLIGYRFSMSRSGKTPQQVLNGTLGALVVDAYTGYNPVTLPGGRIRVGCWSHARRKFFDALSTAPEAQQALDFILSLYRVEHEAVQTGVVRMLTHRALRQHKSRPILQALHAWLTAQLPLHPPKSPMGQALSYTLHQWQPLCRFVDDERLPLDNNRSEGALRKVALGRKNFLFVGHQAAGENLAGLYALVATCEANGINPELYLQDVLLRVQTHPNSRIDELLPHLWKPHLDVAAAA</sequence>
<protein>
    <submittedName>
        <fullName evidence="5">IS66 family transposase</fullName>
    </submittedName>
</protein>
<dbReference type="PANTHER" id="PTHR33678">
    <property type="entry name" value="BLL1576 PROTEIN"/>
    <property type="match status" value="1"/>
</dbReference>
<dbReference type="Proteomes" id="UP001221838">
    <property type="component" value="Unassembled WGS sequence"/>
</dbReference>
<dbReference type="Pfam" id="PF13005">
    <property type="entry name" value="zf-IS66"/>
    <property type="match status" value="1"/>
</dbReference>
<dbReference type="InterPro" id="IPR004291">
    <property type="entry name" value="Transposase_IS66_central"/>
</dbReference>
<feature type="domain" description="Transposase IS66 central" evidence="2">
    <location>
        <begin position="158"/>
        <end position="438"/>
    </location>
</feature>
<comment type="caution">
    <text evidence="5">The sequence shown here is derived from an EMBL/GenBank/DDBJ whole genome shotgun (WGS) entry which is preliminary data.</text>
</comment>
<dbReference type="Pfam" id="PF03050">
    <property type="entry name" value="DDE_Tnp_IS66"/>
    <property type="match status" value="1"/>
</dbReference>
<evidence type="ECO:0000256" key="1">
    <source>
        <dbReference type="SAM" id="MobiDB-lite"/>
    </source>
</evidence>
<evidence type="ECO:0000259" key="3">
    <source>
        <dbReference type="Pfam" id="PF13005"/>
    </source>
</evidence>
<reference evidence="5 6" key="1">
    <citation type="submission" date="2022-11" db="EMBL/GenBank/DDBJ databases">
        <title>Minimal conservation of predation-associated metabolite biosynthetic gene clusters underscores biosynthetic potential of Myxococcota including descriptions for ten novel species: Archangium lansinium sp. nov., Myxococcus landrumus sp. nov., Nannocystis bai.</title>
        <authorList>
            <person name="Ahearne A."/>
            <person name="Stevens C."/>
            <person name="Dowd S."/>
        </authorList>
    </citation>
    <scope>NUCLEOTIDE SEQUENCE [LARGE SCALE GENOMIC DNA]</scope>
    <source>
        <strain evidence="5 6">NCWAL01</strain>
    </source>
</reference>
<feature type="region of interest" description="Disordered" evidence="1">
    <location>
        <begin position="73"/>
        <end position="100"/>
    </location>
</feature>
<dbReference type="InterPro" id="IPR052344">
    <property type="entry name" value="Transposase-related"/>
</dbReference>
<dbReference type="InterPro" id="IPR039552">
    <property type="entry name" value="IS66_C"/>
</dbReference>
<evidence type="ECO:0000313" key="5">
    <source>
        <dbReference type="EMBL" id="MDC0711287.1"/>
    </source>
</evidence>
<keyword evidence="6" id="KW-1185">Reference proteome</keyword>
<name>A0ABT5DG38_9BACT</name>